<keyword evidence="3 7" id="KW-0378">Hydrolase</keyword>
<evidence type="ECO:0000256" key="3">
    <source>
        <dbReference type="ARBA" id="ARBA00022801"/>
    </source>
</evidence>
<evidence type="ECO:0000256" key="2">
    <source>
        <dbReference type="ARBA" id="ARBA00012744"/>
    </source>
</evidence>
<dbReference type="InterPro" id="IPR018120">
    <property type="entry name" value="Glyco_hydro_1_AS"/>
</dbReference>
<dbReference type="GO" id="GO:0005829">
    <property type="term" value="C:cytosol"/>
    <property type="evidence" value="ECO:0007669"/>
    <property type="project" value="TreeGrafter"/>
</dbReference>
<dbReference type="GO" id="GO:0008422">
    <property type="term" value="F:beta-glucosidase activity"/>
    <property type="evidence" value="ECO:0007669"/>
    <property type="project" value="UniProtKB-EC"/>
</dbReference>
<dbReference type="InterPro" id="IPR017853">
    <property type="entry name" value="GH"/>
</dbReference>
<organism evidence="8 9">
    <name type="scientific">Desulfurella multipotens</name>
    <dbReference type="NCBI Taxonomy" id="79269"/>
    <lineage>
        <taxon>Bacteria</taxon>
        <taxon>Pseudomonadati</taxon>
        <taxon>Campylobacterota</taxon>
        <taxon>Desulfurellia</taxon>
        <taxon>Desulfurellales</taxon>
        <taxon>Desulfurellaceae</taxon>
        <taxon>Desulfurella</taxon>
    </lineage>
</organism>
<gene>
    <name evidence="8" type="ORF">SAMN05660835_00329</name>
</gene>
<dbReference type="PRINTS" id="PR00131">
    <property type="entry name" value="GLHYDRLASE1"/>
</dbReference>
<evidence type="ECO:0000256" key="7">
    <source>
        <dbReference type="RuleBase" id="RU004468"/>
    </source>
</evidence>
<dbReference type="PANTHER" id="PTHR10353:SF36">
    <property type="entry name" value="LP05116P"/>
    <property type="match status" value="1"/>
</dbReference>
<reference evidence="9" key="1">
    <citation type="submission" date="2016-10" db="EMBL/GenBank/DDBJ databases">
        <authorList>
            <person name="Varghese N."/>
            <person name="Submissions S."/>
        </authorList>
    </citation>
    <scope>NUCLEOTIDE SEQUENCE [LARGE SCALE GENOMIC DNA]</scope>
    <source>
        <strain evidence="9">DSM 8415</strain>
    </source>
</reference>
<name>A0A1G6IX32_9BACT</name>
<protein>
    <recommendedName>
        <fullName evidence="2">beta-glucosidase</fullName>
        <ecNumber evidence="2">3.2.1.21</ecNumber>
    </recommendedName>
</protein>
<evidence type="ECO:0000256" key="6">
    <source>
        <dbReference type="RuleBase" id="RU003690"/>
    </source>
</evidence>
<dbReference type="InterPro" id="IPR001360">
    <property type="entry name" value="Glyco_hydro_1"/>
</dbReference>
<sequence>MTKGVCGIYILENPKTFFWGVATSAFQLEGSPYADWHLFDSFFEEKPEAVNHYSMYEQDLHLIRKLGVNAYRFSIEWSRIQPSQDIFNVASIAHYQEIIDELLSNNIEPFVTIHHFTHPVWFIKNYPWHNDNSVDKFCFYVEKLVKTIKNVKYWITFNEPYILLLGGYLDGCMPPNIKNKELAQKALKNILLSHAKVYDIIHTYIDQPYVGIAHNMAVFKPYRKNKFDMLLTKVAKHFYNFSIINAFLSGHLSINLPFSKSFEIDLPIKDKLDFFGINYYTRIFLKFNPFNFKNKFVDIIYQNKEGIGITDMGWEIYPKGILKVLKYASKLKVPLIITENGIATNNDFQKIQFIRAHLEKIKEAIADGINIKGYFYWSLIDNYEWFVGLNAKFGLFRVDEKTLKRKPTLSASFYAYIVKNWRMFDG</sequence>
<dbReference type="EC" id="3.2.1.21" evidence="2"/>
<dbReference type="Proteomes" id="UP000199411">
    <property type="component" value="Unassembled WGS sequence"/>
</dbReference>
<evidence type="ECO:0000256" key="4">
    <source>
        <dbReference type="ARBA" id="ARBA00023295"/>
    </source>
</evidence>
<feature type="active site" description="Nucleophile" evidence="5">
    <location>
        <position position="339"/>
    </location>
</feature>
<dbReference type="PANTHER" id="PTHR10353">
    <property type="entry name" value="GLYCOSYL HYDROLASE"/>
    <property type="match status" value="1"/>
</dbReference>
<dbReference type="RefSeq" id="WP_092127711.1">
    <property type="nucleotide sequence ID" value="NZ_FMYU01000002.1"/>
</dbReference>
<keyword evidence="9" id="KW-1185">Reference proteome</keyword>
<dbReference type="SUPFAM" id="SSF51445">
    <property type="entry name" value="(Trans)glycosidases"/>
    <property type="match status" value="1"/>
</dbReference>
<dbReference type="GO" id="GO:0016052">
    <property type="term" value="P:carbohydrate catabolic process"/>
    <property type="evidence" value="ECO:0007669"/>
    <property type="project" value="TreeGrafter"/>
</dbReference>
<evidence type="ECO:0000256" key="1">
    <source>
        <dbReference type="ARBA" id="ARBA00010838"/>
    </source>
</evidence>
<comment type="similarity">
    <text evidence="1 6">Belongs to the glycosyl hydrolase 1 family.</text>
</comment>
<dbReference type="PROSITE" id="PS00572">
    <property type="entry name" value="GLYCOSYL_HYDROL_F1_1"/>
    <property type="match status" value="1"/>
</dbReference>
<dbReference type="OrthoDB" id="9765195at2"/>
<dbReference type="PROSITE" id="PS00653">
    <property type="entry name" value="GLYCOSYL_HYDROL_F1_2"/>
    <property type="match status" value="1"/>
</dbReference>
<dbReference type="InterPro" id="IPR033132">
    <property type="entry name" value="GH_1_N_CS"/>
</dbReference>
<proteinExistence type="inferred from homology"/>
<evidence type="ECO:0000313" key="9">
    <source>
        <dbReference type="Proteomes" id="UP000199411"/>
    </source>
</evidence>
<keyword evidence="4 7" id="KW-0326">Glycosidase</keyword>
<evidence type="ECO:0000256" key="5">
    <source>
        <dbReference type="PROSITE-ProRule" id="PRU10055"/>
    </source>
</evidence>
<dbReference type="AlphaFoldDB" id="A0A1G6IX32"/>
<dbReference type="Pfam" id="PF00232">
    <property type="entry name" value="Glyco_hydro_1"/>
    <property type="match status" value="1"/>
</dbReference>
<dbReference type="Gene3D" id="3.20.20.80">
    <property type="entry name" value="Glycosidases"/>
    <property type="match status" value="1"/>
</dbReference>
<dbReference type="EMBL" id="FMYU01000002">
    <property type="protein sequence ID" value="SDC11014.1"/>
    <property type="molecule type" value="Genomic_DNA"/>
</dbReference>
<evidence type="ECO:0000313" key="8">
    <source>
        <dbReference type="EMBL" id="SDC11014.1"/>
    </source>
</evidence>
<accession>A0A1G6IX32</accession>